<name>A0A0G9ML18_9SPHN</name>
<dbReference type="Proteomes" id="UP000053070">
    <property type="component" value="Unassembled WGS sequence"/>
</dbReference>
<organism evidence="1 2">
    <name type="scientific">Aurantiacibacter gangjinensis</name>
    <dbReference type="NCBI Taxonomy" id="502682"/>
    <lineage>
        <taxon>Bacteria</taxon>
        <taxon>Pseudomonadati</taxon>
        <taxon>Pseudomonadota</taxon>
        <taxon>Alphaproteobacteria</taxon>
        <taxon>Sphingomonadales</taxon>
        <taxon>Erythrobacteraceae</taxon>
        <taxon>Aurantiacibacter</taxon>
    </lineage>
</organism>
<protein>
    <submittedName>
        <fullName evidence="1">Uncharacterized protein</fullName>
    </submittedName>
</protein>
<dbReference type="PATRIC" id="fig|502682.8.peg.1526"/>
<dbReference type="OrthoDB" id="184671at2"/>
<dbReference type="RefSeq" id="WP_047006778.1">
    <property type="nucleotide sequence ID" value="NZ_CP018097.1"/>
</dbReference>
<dbReference type="AlphaFoldDB" id="A0A0G9ML18"/>
<keyword evidence="2" id="KW-1185">Reference proteome</keyword>
<accession>A0A0G9ML18</accession>
<gene>
    <name evidence="1" type="ORF">AAW01_07475</name>
</gene>
<dbReference type="Gene3D" id="3.30.460.40">
    <property type="match status" value="1"/>
</dbReference>
<evidence type="ECO:0000313" key="2">
    <source>
        <dbReference type="Proteomes" id="UP000053070"/>
    </source>
</evidence>
<dbReference type="STRING" id="502682.BMF35_a0499"/>
<dbReference type="Pfam" id="PF14907">
    <property type="entry name" value="NTP_transf_5"/>
    <property type="match status" value="1"/>
</dbReference>
<sequence>MGEAQIIDDWLAALLRGAGRSVGQTPVPARCSSQTISRRIAYHGIAHLLVDSADAFAKLPEDVAITVRRQAMQREYWEASHRHAITPLLAQFGDAGISPVMMKGTAFAYALYANPAARTRGDSDVLIPEAQVEAAREVLSSRGFKREAPPHGVLFQESWSIEDAGGLTHDVDLHWQVVDSPLLQRALPMEEVLERTIALPGLHEGARSLGYADSLIQLALNAEYHAILGYYIDGERMTGPRRLIWTYDTALLLRAMGPTDWAVLHRSARKSGIGPLLAKAVADASARLGVPVGEEQLAPLRSAPSDHRILRYLASADRLERVKRDFLASSGLRRKAHFLAAMASPSDDQLREAFPQAAGWPVALLKLRYVISKAIGLASGSKRRS</sequence>
<dbReference type="KEGG" id="egn:BMF35_a0499"/>
<proteinExistence type="predicted"/>
<dbReference type="InterPro" id="IPR039498">
    <property type="entry name" value="NTP_transf_5"/>
</dbReference>
<comment type="caution">
    <text evidence="1">The sequence shown here is derived from an EMBL/GenBank/DDBJ whole genome shotgun (WGS) entry which is preliminary data.</text>
</comment>
<reference evidence="1 2" key="1">
    <citation type="submission" date="2015-04" db="EMBL/GenBank/DDBJ databases">
        <title>The draft genome sequence of Erythrobacr gangjinensis K7-2.</title>
        <authorList>
            <person name="Zhuang L."/>
            <person name="Liu Y."/>
            <person name="Shao Z."/>
        </authorList>
    </citation>
    <scope>NUCLEOTIDE SEQUENCE [LARGE SCALE GENOMIC DNA]</scope>
    <source>
        <strain evidence="1 2">K7-2</strain>
    </source>
</reference>
<evidence type="ECO:0000313" key="1">
    <source>
        <dbReference type="EMBL" id="KLE31426.1"/>
    </source>
</evidence>
<dbReference type="EMBL" id="LBHC01000002">
    <property type="protein sequence ID" value="KLE31426.1"/>
    <property type="molecule type" value="Genomic_DNA"/>
</dbReference>